<gene>
    <name evidence="2" type="ORF">HYG85_13750</name>
</gene>
<evidence type="ECO:0000313" key="3">
    <source>
        <dbReference type="Proteomes" id="UP000677305"/>
    </source>
</evidence>
<dbReference type="OrthoDB" id="5422931at2"/>
<dbReference type="Proteomes" id="UP000677305">
    <property type="component" value="Chromosome"/>
</dbReference>
<proteinExistence type="predicted"/>
<dbReference type="KEGG" id="vgu:HYG85_13750"/>
<accession>A0A8J8MBM1</accession>
<evidence type="ECO:0000259" key="1">
    <source>
        <dbReference type="Pfam" id="PF10057"/>
    </source>
</evidence>
<dbReference type="AlphaFoldDB" id="A0A8J8MBM1"/>
<organism evidence="2 3">
    <name type="scientific">Vallitalea guaymasensis</name>
    <dbReference type="NCBI Taxonomy" id="1185412"/>
    <lineage>
        <taxon>Bacteria</taxon>
        <taxon>Bacillati</taxon>
        <taxon>Bacillota</taxon>
        <taxon>Clostridia</taxon>
        <taxon>Lachnospirales</taxon>
        <taxon>Vallitaleaceae</taxon>
        <taxon>Vallitalea</taxon>
    </lineage>
</organism>
<protein>
    <submittedName>
        <fullName evidence="2">DUF2294 domain-containing protein</fullName>
    </submittedName>
</protein>
<dbReference type="RefSeq" id="WP_113674125.1">
    <property type="nucleotide sequence ID" value="NZ_CAJXUH010000003.1"/>
</dbReference>
<sequence>MTKGQLEALISTKMVAFQREQLGRGAEGTKTYINGDMIIIRMKNVLTPAEKQLAITDQGKGLIKEIRIQLESIIRPKLEELMQNLTGAKVISIHNDISTKTGERIDMFILDCNLEERLKLD</sequence>
<feature type="domain" description="Na+-translocating membrane potential-generating system MpsC" evidence="1">
    <location>
        <begin position="2"/>
        <end position="111"/>
    </location>
</feature>
<dbReference type="Pfam" id="PF10057">
    <property type="entry name" value="MpsC"/>
    <property type="match status" value="1"/>
</dbReference>
<keyword evidence="3" id="KW-1185">Reference proteome</keyword>
<name>A0A8J8MBM1_9FIRM</name>
<dbReference type="EMBL" id="CP058561">
    <property type="protein sequence ID" value="QUH29916.1"/>
    <property type="molecule type" value="Genomic_DNA"/>
</dbReference>
<reference evidence="2 3" key="1">
    <citation type="submission" date="2020-07" db="EMBL/GenBank/DDBJ databases">
        <title>Vallitalea guaymasensis genome.</title>
        <authorList>
            <person name="Postec A."/>
        </authorList>
    </citation>
    <scope>NUCLEOTIDE SEQUENCE [LARGE SCALE GENOMIC DNA]</scope>
    <source>
        <strain evidence="2 3">Ra1766G1</strain>
    </source>
</reference>
<dbReference type="InterPro" id="IPR018745">
    <property type="entry name" value="MpsC"/>
</dbReference>
<evidence type="ECO:0000313" key="2">
    <source>
        <dbReference type="EMBL" id="QUH29916.1"/>
    </source>
</evidence>